<name>A0A183F6S6_HELPZ</name>
<protein>
    <submittedName>
        <fullName evidence="3">Phage protein</fullName>
    </submittedName>
</protein>
<gene>
    <name evidence="1" type="ORF">HPBE_LOCUS1869</name>
</gene>
<accession>A0A183F6S6</accession>
<proteinExistence type="predicted"/>
<accession>A0A3P7X847</accession>
<evidence type="ECO:0000313" key="2">
    <source>
        <dbReference type="Proteomes" id="UP000050761"/>
    </source>
</evidence>
<sequence>MPVEKDNVFWKALLEHKIPKKKLKKKNAKLSNVKELAIKYNISKEDVEKKTSSMYSIDGATARYKSTMIGGKLNDIANTSIYNSLECFHAVRKQANWT</sequence>
<reference evidence="1 2" key="1">
    <citation type="submission" date="2018-11" db="EMBL/GenBank/DDBJ databases">
        <authorList>
            <consortium name="Pathogen Informatics"/>
        </authorList>
    </citation>
    <scope>NUCLEOTIDE SEQUENCE [LARGE SCALE GENOMIC DNA]</scope>
</reference>
<dbReference type="AlphaFoldDB" id="A0A183F6S6"/>
<reference evidence="3" key="2">
    <citation type="submission" date="2019-09" db="UniProtKB">
        <authorList>
            <consortium name="WormBaseParasite"/>
        </authorList>
    </citation>
    <scope>IDENTIFICATION</scope>
</reference>
<evidence type="ECO:0000313" key="3">
    <source>
        <dbReference type="WBParaSite" id="HPBE_0000186801-mRNA-1"/>
    </source>
</evidence>
<keyword evidence="2" id="KW-1185">Reference proteome</keyword>
<dbReference type="OrthoDB" id="10581723at2759"/>
<organism evidence="2 3">
    <name type="scientific">Heligmosomoides polygyrus</name>
    <name type="common">Parasitic roundworm</name>
    <dbReference type="NCBI Taxonomy" id="6339"/>
    <lineage>
        <taxon>Eukaryota</taxon>
        <taxon>Metazoa</taxon>
        <taxon>Ecdysozoa</taxon>
        <taxon>Nematoda</taxon>
        <taxon>Chromadorea</taxon>
        <taxon>Rhabditida</taxon>
        <taxon>Rhabditina</taxon>
        <taxon>Rhabditomorpha</taxon>
        <taxon>Strongyloidea</taxon>
        <taxon>Heligmosomidae</taxon>
        <taxon>Heligmosomoides</taxon>
    </lineage>
</organism>
<dbReference type="WBParaSite" id="HPBE_0000186801-mRNA-1">
    <property type="protein sequence ID" value="HPBE_0000186801-mRNA-1"/>
    <property type="gene ID" value="HPBE_0000186801"/>
</dbReference>
<dbReference type="Proteomes" id="UP000050761">
    <property type="component" value="Unassembled WGS sequence"/>
</dbReference>
<evidence type="ECO:0000313" key="1">
    <source>
        <dbReference type="EMBL" id="VDO21785.1"/>
    </source>
</evidence>
<dbReference type="EMBL" id="UZAH01002344">
    <property type="protein sequence ID" value="VDO21785.1"/>
    <property type="molecule type" value="Genomic_DNA"/>
</dbReference>